<dbReference type="GO" id="GO:0008168">
    <property type="term" value="F:methyltransferase activity"/>
    <property type="evidence" value="ECO:0007669"/>
    <property type="project" value="UniProtKB-KW"/>
</dbReference>
<keyword evidence="1" id="KW-0808">Transferase</keyword>
<evidence type="ECO:0000313" key="2">
    <source>
        <dbReference type="Proteomes" id="UP000199073"/>
    </source>
</evidence>
<proteinExistence type="predicted"/>
<reference evidence="1 2" key="1">
    <citation type="submission" date="2016-10" db="EMBL/GenBank/DDBJ databases">
        <authorList>
            <person name="de Groot N.N."/>
        </authorList>
    </citation>
    <scope>NUCLEOTIDE SEQUENCE [LARGE SCALE GENOMIC DNA]</scope>
    <source>
        <strain evidence="1 2">DSM 12130</strain>
    </source>
</reference>
<keyword evidence="2" id="KW-1185">Reference proteome</keyword>
<keyword evidence="1" id="KW-0489">Methyltransferase</keyword>
<name>A0A1H0LJ70_9BACT</name>
<dbReference type="STRING" id="91360.SAMN05660330_00814"/>
<dbReference type="AlphaFoldDB" id="A0A1H0LJ70"/>
<dbReference type="EMBL" id="FNJI01000004">
    <property type="protein sequence ID" value="SDO67980.1"/>
    <property type="molecule type" value="Genomic_DNA"/>
</dbReference>
<gene>
    <name evidence="1" type="ORF">SAMN05660330_00814</name>
</gene>
<accession>A0A1H0LJ70</accession>
<organism evidence="1 2">
    <name type="scientific">Desulforhopalus singaporensis</name>
    <dbReference type="NCBI Taxonomy" id="91360"/>
    <lineage>
        <taxon>Bacteria</taxon>
        <taxon>Pseudomonadati</taxon>
        <taxon>Thermodesulfobacteriota</taxon>
        <taxon>Desulfobulbia</taxon>
        <taxon>Desulfobulbales</taxon>
        <taxon>Desulfocapsaceae</taxon>
        <taxon>Desulforhopalus</taxon>
    </lineage>
</organism>
<dbReference type="GO" id="GO:0032259">
    <property type="term" value="P:methylation"/>
    <property type="evidence" value="ECO:0007669"/>
    <property type="project" value="UniProtKB-KW"/>
</dbReference>
<dbReference type="Proteomes" id="UP000199073">
    <property type="component" value="Unassembled WGS sequence"/>
</dbReference>
<dbReference type="GO" id="GO:0015948">
    <property type="term" value="P:methanogenesis"/>
    <property type="evidence" value="ECO:0007669"/>
    <property type="project" value="InterPro"/>
</dbReference>
<dbReference type="InterPro" id="IPR012653">
    <property type="entry name" value="Dimeth_MeTrfase_MtbB"/>
</dbReference>
<dbReference type="OrthoDB" id="2080895at2"/>
<protein>
    <submittedName>
        <fullName evidence="1">Dimethylamine:corrinoid methyltransferase</fullName>
    </submittedName>
</protein>
<dbReference type="Pfam" id="PF09505">
    <property type="entry name" value="Dimeth_Pyl"/>
    <property type="match status" value="1"/>
</dbReference>
<evidence type="ECO:0000313" key="1">
    <source>
        <dbReference type="EMBL" id="SDO67980.1"/>
    </source>
</evidence>
<sequence length="348" mass="37606">MSKIFSRYGDGTPFETTEKELMEDLVAGTQDAAERGKIDPLSQDDLDHIADIMKCRYTAVGVDPGYECVLTYDGAPIKLIRTNVNVDRLQALQIYEKLMGADTLEMGFVDYSYKPIKHIVTYEQPLMEQALLSTTAPIIYGAQPNLGLYSQPDGPFPNPAELLPAGRIAEAKESYEKAVEEAVRDMVYVASAMYESGADGIILDTVGAAGDADALAGLKTAQILKAKYPDISIEMGMAGEFVLGMHGSLEFEGVRLAGLYNHQMLELAEQVGVDIFGTVMNTNTTESAAWNLARAITFTKSCTDIAKIPIHANMGMGVGGVTVNDHTPIDITSKASKAMVEVCRLDGL</sequence>